<keyword evidence="3" id="KW-1185">Reference proteome</keyword>
<evidence type="ECO:0000256" key="1">
    <source>
        <dbReference type="SAM" id="MobiDB-lite"/>
    </source>
</evidence>
<feature type="compositionally biased region" description="Low complexity" evidence="1">
    <location>
        <begin position="18"/>
        <end position="68"/>
    </location>
</feature>
<reference evidence="2 3" key="1">
    <citation type="submission" date="2024-01" db="EMBL/GenBank/DDBJ databases">
        <title>The genomes of 5 underutilized Papilionoideae crops provide insights into root nodulation and disease resistance.</title>
        <authorList>
            <person name="Yuan L."/>
        </authorList>
    </citation>
    <scope>NUCLEOTIDE SEQUENCE [LARGE SCALE GENOMIC DNA]</scope>
    <source>
        <strain evidence="2">LY-2023</strain>
        <tissue evidence="2">Leaf</tissue>
    </source>
</reference>
<sequence>MINPIHSLKKSVILPHNPELGSPLPTSPSSLLHPPTIRTSGSSSSSKTDPTTPPTSSSPSSSSSSTPPTEHPSPSHHFQTSTPKTSKTKKQYKKKHTNNIDQEEERKYRSEKRLSFTLSLSVSSLVTSTGDPPSLSPLSLSGSLCHSLLSPRRSFPLLPLPLVSSSSTAGATPLFLLTHSFSRSPSTGVPP</sequence>
<accession>A0AAN9FP14</accession>
<feature type="compositionally biased region" description="Basic residues" evidence="1">
    <location>
        <begin position="86"/>
        <end position="97"/>
    </location>
</feature>
<organism evidence="2 3">
    <name type="scientific">Clitoria ternatea</name>
    <name type="common">Butterfly pea</name>
    <dbReference type="NCBI Taxonomy" id="43366"/>
    <lineage>
        <taxon>Eukaryota</taxon>
        <taxon>Viridiplantae</taxon>
        <taxon>Streptophyta</taxon>
        <taxon>Embryophyta</taxon>
        <taxon>Tracheophyta</taxon>
        <taxon>Spermatophyta</taxon>
        <taxon>Magnoliopsida</taxon>
        <taxon>eudicotyledons</taxon>
        <taxon>Gunneridae</taxon>
        <taxon>Pentapetalae</taxon>
        <taxon>rosids</taxon>
        <taxon>fabids</taxon>
        <taxon>Fabales</taxon>
        <taxon>Fabaceae</taxon>
        <taxon>Papilionoideae</taxon>
        <taxon>50 kb inversion clade</taxon>
        <taxon>NPAAA clade</taxon>
        <taxon>indigoferoid/millettioid clade</taxon>
        <taxon>Phaseoleae</taxon>
        <taxon>Clitoria</taxon>
    </lineage>
</organism>
<evidence type="ECO:0000313" key="3">
    <source>
        <dbReference type="Proteomes" id="UP001359559"/>
    </source>
</evidence>
<dbReference type="AlphaFoldDB" id="A0AAN9FP14"/>
<protein>
    <submittedName>
        <fullName evidence="2">Uncharacterized protein</fullName>
    </submittedName>
</protein>
<feature type="region of interest" description="Disordered" evidence="1">
    <location>
        <begin position="1"/>
        <end position="112"/>
    </location>
</feature>
<name>A0AAN9FP14_CLITE</name>
<comment type="caution">
    <text evidence="2">The sequence shown here is derived from an EMBL/GenBank/DDBJ whole genome shotgun (WGS) entry which is preliminary data.</text>
</comment>
<dbReference type="Proteomes" id="UP001359559">
    <property type="component" value="Unassembled WGS sequence"/>
</dbReference>
<proteinExistence type="predicted"/>
<gene>
    <name evidence="2" type="ORF">RJT34_25049</name>
</gene>
<dbReference type="EMBL" id="JAYKXN010000006">
    <property type="protein sequence ID" value="KAK7279987.1"/>
    <property type="molecule type" value="Genomic_DNA"/>
</dbReference>
<evidence type="ECO:0000313" key="2">
    <source>
        <dbReference type="EMBL" id="KAK7279987.1"/>
    </source>
</evidence>